<proteinExistence type="predicted"/>
<evidence type="ECO:0000313" key="1">
    <source>
        <dbReference type="EMBL" id="MED4400674.1"/>
    </source>
</evidence>
<dbReference type="RefSeq" id="WP_328014942.1">
    <property type="nucleotide sequence ID" value="NZ_JARTFS010000005.1"/>
</dbReference>
<name>A0ABU6NWM2_9BACI</name>
<evidence type="ECO:0000313" key="2">
    <source>
        <dbReference type="Proteomes" id="UP001342826"/>
    </source>
</evidence>
<comment type="caution">
    <text evidence="1">The sequence shown here is derived from an EMBL/GenBank/DDBJ whole genome shotgun (WGS) entry which is preliminary data.</text>
</comment>
<dbReference type="Proteomes" id="UP001342826">
    <property type="component" value="Unassembled WGS sequence"/>
</dbReference>
<dbReference type="EMBL" id="JARTFS010000005">
    <property type="protein sequence ID" value="MED4400674.1"/>
    <property type="molecule type" value="Genomic_DNA"/>
</dbReference>
<gene>
    <name evidence="1" type="ORF">P9271_04940</name>
</gene>
<reference evidence="1 2" key="1">
    <citation type="submission" date="2023-03" db="EMBL/GenBank/DDBJ databases">
        <title>Bacillus Genome Sequencing.</title>
        <authorList>
            <person name="Dunlap C."/>
        </authorList>
    </citation>
    <scope>NUCLEOTIDE SEQUENCE [LARGE SCALE GENOMIC DNA]</scope>
    <source>
        <strain evidence="1 2">NRS-1717</strain>
    </source>
</reference>
<keyword evidence="2" id="KW-1185">Reference proteome</keyword>
<sequence length="40" mass="4543">MGILRADNMKYFDKLYKAEGSLNQSLQRKDSIAGITLCHL</sequence>
<accession>A0ABU6NWM2</accession>
<protein>
    <submittedName>
        <fullName evidence="1">Uncharacterized protein</fullName>
    </submittedName>
</protein>
<organism evidence="1 2">
    <name type="scientific">Metabacillus fastidiosus</name>
    <dbReference type="NCBI Taxonomy" id="1458"/>
    <lineage>
        <taxon>Bacteria</taxon>
        <taxon>Bacillati</taxon>
        <taxon>Bacillota</taxon>
        <taxon>Bacilli</taxon>
        <taxon>Bacillales</taxon>
        <taxon>Bacillaceae</taxon>
        <taxon>Metabacillus</taxon>
    </lineage>
</organism>